<dbReference type="InterPro" id="IPR010828">
    <property type="entry name" value="Atf2/Sli1-like"/>
</dbReference>
<evidence type="ECO:0000313" key="2">
    <source>
        <dbReference type="Proteomes" id="UP000030651"/>
    </source>
</evidence>
<dbReference type="EMBL" id="KI912118">
    <property type="protein sequence ID" value="ETS75424.1"/>
    <property type="molecule type" value="Genomic_DNA"/>
</dbReference>
<reference evidence="2" key="1">
    <citation type="journal article" date="2015" name="BMC Genomics">
        <title>Genomic and transcriptomic analysis of the endophytic fungus Pestalotiopsis fici reveals its lifestyle and high potential for synthesis of natural products.</title>
        <authorList>
            <person name="Wang X."/>
            <person name="Zhang X."/>
            <person name="Liu L."/>
            <person name="Xiang M."/>
            <person name="Wang W."/>
            <person name="Sun X."/>
            <person name="Che Y."/>
            <person name="Guo L."/>
            <person name="Liu G."/>
            <person name="Guo L."/>
            <person name="Wang C."/>
            <person name="Yin W.B."/>
            <person name="Stadler M."/>
            <person name="Zhang X."/>
            <person name="Liu X."/>
        </authorList>
    </citation>
    <scope>NUCLEOTIDE SEQUENCE [LARGE SCALE GENOMIC DNA]</scope>
    <source>
        <strain evidence="2">W106-1 / CGMCC3.15140</strain>
    </source>
</reference>
<dbReference type="AlphaFoldDB" id="W3WNQ2"/>
<dbReference type="PANTHER" id="PTHR28037">
    <property type="entry name" value="ALCOHOL O-ACETYLTRANSFERASE 1-RELATED"/>
    <property type="match status" value="1"/>
</dbReference>
<dbReference type="InterPro" id="IPR052058">
    <property type="entry name" value="Alcohol_O-acetyltransferase"/>
</dbReference>
<dbReference type="OrthoDB" id="2150604at2759"/>
<dbReference type="KEGG" id="pfy:PFICI_12368"/>
<dbReference type="GO" id="GO:0008080">
    <property type="term" value="F:N-acetyltransferase activity"/>
    <property type="evidence" value="ECO:0007669"/>
    <property type="project" value="TreeGrafter"/>
</dbReference>
<protein>
    <recommendedName>
        <fullName evidence="3">Diacylglycerol O-acyltransferase</fullName>
    </recommendedName>
</protein>
<dbReference type="HOGENOM" id="CLU_024469_0_2_1"/>
<sequence length="481" mass="53799">MAMYLKRLYRGTSVSCRYSVPHKVEYAELKRTILQAIARTILSQPVMQVAIKGAATKKPSWIKLDSLDLDHHVAWHILDAGTFEQTFQETVASQLDSEYPDLEKRPSWRVTIMYEQDPQFLEILFTWNHPLGDGMSGRKFHEHLLEHLNSPNANNDGSLLSASKLQLPTADPNLPPRIEKLAKLPLTPRHVFKTVLKEHGPAVLTKDDTEAHWAPIQTSSYKSHIRVFSIGKEILSSILAACRQNNTTLTGLFHALGILFLASRLDTNSAPGFHTKTAVDLRRFLPSSPKRYPWLHPQRTMGNYVSVMGHAWPASLVSEIRVKLSADPSTETLSADLLKAIWSISAQAHRQIRHKLDMNLKDDIVGIMKFVPDWRKQVMDAARRPREYSYFISNIGAIDGGLQTDATASEPQSEKWTITRAQFSMSAEVTSAPLMTSAMSVLGGPLCVGITWQDGVLDDSMGEAFAAELESWLIQIGRVSA</sequence>
<dbReference type="RefSeq" id="XP_007839140.1">
    <property type="nucleotide sequence ID" value="XM_007840949.1"/>
</dbReference>
<evidence type="ECO:0000313" key="1">
    <source>
        <dbReference type="EMBL" id="ETS75424.1"/>
    </source>
</evidence>
<proteinExistence type="predicted"/>
<dbReference type="eggNOG" id="ENOG502RC91">
    <property type="taxonomic scope" value="Eukaryota"/>
</dbReference>
<dbReference type="PANTHER" id="PTHR28037:SF1">
    <property type="entry name" value="ALCOHOL O-ACETYLTRANSFERASE 1-RELATED"/>
    <property type="match status" value="1"/>
</dbReference>
<dbReference type="InParanoid" id="W3WNQ2"/>
<name>W3WNQ2_PESFW</name>
<accession>W3WNQ2</accession>
<gene>
    <name evidence="1" type="ORF">PFICI_12368</name>
</gene>
<keyword evidence="2" id="KW-1185">Reference proteome</keyword>
<organism evidence="1 2">
    <name type="scientific">Pestalotiopsis fici (strain W106-1 / CGMCC3.15140)</name>
    <dbReference type="NCBI Taxonomy" id="1229662"/>
    <lineage>
        <taxon>Eukaryota</taxon>
        <taxon>Fungi</taxon>
        <taxon>Dikarya</taxon>
        <taxon>Ascomycota</taxon>
        <taxon>Pezizomycotina</taxon>
        <taxon>Sordariomycetes</taxon>
        <taxon>Xylariomycetidae</taxon>
        <taxon>Amphisphaeriales</taxon>
        <taxon>Sporocadaceae</taxon>
        <taxon>Pestalotiopsis</taxon>
    </lineage>
</organism>
<dbReference type="GeneID" id="19277381"/>
<dbReference type="SUPFAM" id="SSF52777">
    <property type="entry name" value="CoA-dependent acyltransferases"/>
    <property type="match status" value="1"/>
</dbReference>
<dbReference type="Pfam" id="PF07247">
    <property type="entry name" value="AATase"/>
    <property type="match status" value="1"/>
</dbReference>
<dbReference type="Proteomes" id="UP000030651">
    <property type="component" value="Unassembled WGS sequence"/>
</dbReference>
<evidence type="ECO:0008006" key="3">
    <source>
        <dbReference type="Google" id="ProtNLM"/>
    </source>
</evidence>
<dbReference type="OMA" id="AIWASAV"/>